<protein>
    <submittedName>
        <fullName evidence="1">Uncharacterized protein</fullName>
    </submittedName>
</protein>
<evidence type="ECO:0000313" key="2">
    <source>
        <dbReference type="Proteomes" id="UP001177000"/>
    </source>
</evidence>
<reference evidence="1" key="1">
    <citation type="submission" date="2023-03" db="EMBL/GenBank/DDBJ databases">
        <authorList>
            <person name="Pothier F. J."/>
        </authorList>
    </citation>
    <scope>NUCLEOTIDE SEQUENCE</scope>
    <source>
        <strain evidence="1">DAPP-PG 215</strain>
    </source>
</reference>
<accession>A0AAV1BEL9</accession>
<dbReference type="Proteomes" id="UP001177000">
    <property type="component" value="Chromosome"/>
</dbReference>
<dbReference type="AlphaFoldDB" id="A0AAV1BEL9"/>
<evidence type="ECO:0000313" key="1">
    <source>
        <dbReference type="EMBL" id="CAI8761334.1"/>
    </source>
</evidence>
<name>A0AAV1BEL9_PSEUB</name>
<dbReference type="EMBL" id="OX458335">
    <property type="protein sequence ID" value="CAI8761334.1"/>
    <property type="molecule type" value="Genomic_DNA"/>
</dbReference>
<organism evidence="1 2">
    <name type="scientific">Pseudomonas syringae pv. tomato</name>
    <dbReference type="NCBI Taxonomy" id="323"/>
    <lineage>
        <taxon>Bacteria</taxon>
        <taxon>Pseudomonadati</taxon>
        <taxon>Pseudomonadota</taxon>
        <taxon>Gammaproteobacteria</taxon>
        <taxon>Pseudomonadales</taxon>
        <taxon>Pseudomonadaceae</taxon>
        <taxon>Pseudomonas</taxon>
    </lineage>
</organism>
<proteinExistence type="predicted"/>
<sequence length="55" mass="6564">MVEIEDIQGFTNESIFSTCRVFYNCQPRSVLPSFLDIDVIQARFKQLIQRHFILR</sequence>
<gene>
    <name evidence="1" type="ORF">DAPPPG215_04265</name>
</gene>